<gene>
    <name evidence="1" type="ORF">HYD_5380</name>
</gene>
<dbReference type="EMBL" id="AP025225">
    <property type="protein sequence ID" value="BDB96405.1"/>
    <property type="molecule type" value="Genomic_DNA"/>
</dbReference>
<evidence type="ECO:0000313" key="2">
    <source>
        <dbReference type="Proteomes" id="UP001320209"/>
    </source>
</evidence>
<organism evidence="1 2">
    <name type="scientific">Candidatus Hydrogenosomobacter endosymbioticus</name>
    <dbReference type="NCBI Taxonomy" id="2558174"/>
    <lineage>
        <taxon>Bacteria</taxon>
        <taxon>Pseudomonadati</taxon>
        <taxon>Pseudomonadota</taxon>
        <taxon>Alphaproteobacteria</taxon>
        <taxon>Holosporales</taxon>
        <taxon>Holosporaceae</taxon>
        <taxon>Candidatus Hydrogenosomobacter</taxon>
    </lineage>
</organism>
<protein>
    <submittedName>
        <fullName evidence="1">Uncharacterized protein</fullName>
    </submittedName>
</protein>
<reference evidence="1" key="1">
    <citation type="submission" date="2021-10" db="EMBL/GenBank/DDBJ databases">
        <title>Genome Sequence of The Candidatus Hydrogeosomobacter endosymbioticus, an Intracellular Bacterial Symbiont of the Anaerobic Ciliate GW7.</title>
        <authorList>
            <person name="Shiohama Y."/>
            <person name="Shinzato N."/>
        </authorList>
    </citation>
    <scope>NUCLEOTIDE SEQUENCE [LARGE SCALE GENOMIC DNA]</scope>
    <source>
        <strain evidence="1">200920</strain>
    </source>
</reference>
<keyword evidence="2" id="KW-1185">Reference proteome</keyword>
<evidence type="ECO:0000313" key="1">
    <source>
        <dbReference type="EMBL" id="BDB96405.1"/>
    </source>
</evidence>
<sequence>MIDGMAHANIRKILFFEEIFDIPSCLLNHEYEKNVTTEAKKQTAVYILPQVFGLHHWKPIREMFAAMRLIANRSAASRKSLHGSGYC</sequence>
<accession>A0ABM7V9D0</accession>
<name>A0ABM7V9D0_9PROT</name>
<proteinExistence type="predicted"/>
<dbReference type="Proteomes" id="UP001320209">
    <property type="component" value="Chromosome"/>
</dbReference>